<name>A0A3G3IFA3_9ARCH</name>
<evidence type="ECO:0000313" key="2">
    <source>
        <dbReference type="EMBL" id="AYQ54222.1"/>
    </source>
</evidence>
<dbReference type="PANTHER" id="PTHR39652">
    <property type="entry name" value="UPF0201 PROTEIN TK1335"/>
    <property type="match status" value="1"/>
</dbReference>
<dbReference type="Gene3D" id="3.30.1440.10">
    <property type="match status" value="1"/>
</dbReference>
<dbReference type="EMBL" id="CP017686">
    <property type="protein sequence ID" value="AYQ54222.1"/>
    <property type="molecule type" value="Genomic_DNA"/>
</dbReference>
<dbReference type="Pfam" id="PF01877">
    <property type="entry name" value="RNA_binding"/>
    <property type="match status" value="1"/>
</dbReference>
<sequence>MADVTVSCPVYPSEDPDKVKAALLGIFPTGEFELAEGEMKGPADLDRFSELIRRQKILDTARSQMQKGVRKGKNRTVFSLNKQVATVGKISFVDYRTVLGTISVSVEADDIDAFIDRVAPMTVNGEEVKQ</sequence>
<dbReference type="SUPFAM" id="SSF55282">
    <property type="entry name" value="RL5-like"/>
    <property type="match status" value="1"/>
</dbReference>
<organism evidence="2 3">
    <name type="scientific">Methanomethylophilus alvi</name>
    <dbReference type="NCBI Taxonomy" id="1291540"/>
    <lineage>
        <taxon>Archaea</taxon>
        <taxon>Methanobacteriati</taxon>
        <taxon>Thermoplasmatota</taxon>
        <taxon>Thermoplasmata</taxon>
        <taxon>Methanomassiliicoccales</taxon>
        <taxon>Methanomethylophilaceae</taxon>
        <taxon>Methanomethylophilus</taxon>
    </lineage>
</organism>
<gene>
    <name evidence="2" type="ORF">BKD89_00080</name>
</gene>
<dbReference type="AlphaFoldDB" id="A0A3G3IFA3"/>
<comment type="similarity">
    <text evidence="1">Belongs to the UPF0201 family.</text>
</comment>
<proteinExistence type="inferred from homology"/>
<dbReference type="InterPro" id="IPR002739">
    <property type="entry name" value="PAB1135-like"/>
</dbReference>
<protein>
    <recommendedName>
        <fullName evidence="1">UPF0201 protein BKD89_00080</fullName>
    </recommendedName>
</protein>
<reference evidence="2 3" key="1">
    <citation type="submission" date="2016-10" db="EMBL/GenBank/DDBJ databases">
        <title>Complete genome of the TMA-utilizing, human hosted archaeon Methanomethylophilus alvus Gen. nov, sp. nov., strain Mx-05, derived from a pure culture.</title>
        <authorList>
            <person name="Brugere J.-F."/>
            <person name="Ben Hania W."/>
            <person name="Chaudhary P.P."/>
            <person name="Gaci N."/>
            <person name="Borrel G."/>
            <person name="Cao Van Tuat L."/>
            <person name="Fardeau M.-L."/>
            <person name="Harris H.M.B."/>
            <person name="O'Toole P.W."/>
            <person name="Ollivier B."/>
        </authorList>
    </citation>
    <scope>NUCLEOTIDE SEQUENCE [LARGE SCALE GENOMIC DNA]</scope>
    <source>
        <strain evidence="2 3">Mx-05</strain>
    </source>
</reference>
<evidence type="ECO:0000313" key="3">
    <source>
        <dbReference type="Proteomes" id="UP000273278"/>
    </source>
</evidence>
<dbReference type="RefSeq" id="WP_022532554.1">
    <property type="nucleotide sequence ID" value="NZ_CAYARL010000009.1"/>
</dbReference>
<dbReference type="HAMAP" id="MF_01112">
    <property type="entry name" value="UPF0201"/>
    <property type="match status" value="1"/>
</dbReference>
<accession>A0A3G3IFA3</accession>
<dbReference type="Proteomes" id="UP000273278">
    <property type="component" value="Chromosome"/>
</dbReference>
<dbReference type="PANTHER" id="PTHR39652:SF1">
    <property type="entry name" value="UPF0201 PROTEIN TK1335"/>
    <property type="match status" value="1"/>
</dbReference>
<dbReference type="InterPro" id="IPR022803">
    <property type="entry name" value="Ribosomal_uL5_dom_sf"/>
</dbReference>
<evidence type="ECO:0000256" key="1">
    <source>
        <dbReference type="HAMAP-Rule" id="MF_01112"/>
    </source>
</evidence>
<dbReference type="GeneID" id="41320820"/>